<protein>
    <submittedName>
        <fullName evidence="2">Uncharacterized protein</fullName>
    </submittedName>
</protein>
<proteinExistence type="predicted"/>
<gene>
    <name evidence="2" type="ORF">THARTR1_05723</name>
</gene>
<organism evidence="2 3">
    <name type="scientific">Trichoderma harzianum</name>
    <name type="common">Hypocrea lixii</name>
    <dbReference type="NCBI Taxonomy" id="5544"/>
    <lineage>
        <taxon>Eukaryota</taxon>
        <taxon>Fungi</taxon>
        <taxon>Dikarya</taxon>
        <taxon>Ascomycota</taxon>
        <taxon>Pezizomycotina</taxon>
        <taxon>Sordariomycetes</taxon>
        <taxon>Hypocreomycetidae</taxon>
        <taxon>Hypocreales</taxon>
        <taxon>Hypocreaceae</taxon>
        <taxon>Trichoderma</taxon>
    </lineage>
</organism>
<dbReference type="EMBL" id="MTYI01000066">
    <property type="protein sequence ID" value="PNP53906.1"/>
    <property type="molecule type" value="Genomic_DNA"/>
</dbReference>
<sequence>MKAAIGQAAPGTAPREDITNHTSSIPSDLPNCKMQEFKPVDIPETNVLPTQSHRLLPTTSERESTAINCQAKPTNDDTLFSTTAAPALEEHYGITQSETFRTEMPATAEASADCLCSSEAKEAMYKRFASIDEKLDKILKKLEDEARCKEIQANRT</sequence>
<evidence type="ECO:0000313" key="2">
    <source>
        <dbReference type="EMBL" id="PNP53906.1"/>
    </source>
</evidence>
<name>A0A2K0U807_TRIHA</name>
<reference evidence="2 3" key="1">
    <citation type="submission" date="2017-02" db="EMBL/GenBank/DDBJ databases">
        <title>Genomes of Trichoderma spp. with biocontrol activity.</title>
        <authorList>
            <person name="Gardiner D."/>
            <person name="Kazan K."/>
            <person name="Vos C."/>
            <person name="Harvey P."/>
        </authorList>
    </citation>
    <scope>NUCLEOTIDE SEQUENCE [LARGE SCALE GENOMIC DNA]</scope>
    <source>
        <strain evidence="2 3">Tr1</strain>
    </source>
</reference>
<accession>A0A2K0U807</accession>
<dbReference type="Proteomes" id="UP000236290">
    <property type="component" value="Unassembled WGS sequence"/>
</dbReference>
<comment type="caution">
    <text evidence="2">The sequence shown here is derived from an EMBL/GenBank/DDBJ whole genome shotgun (WGS) entry which is preliminary data.</text>
</comment>
<dbReference type="AlphaFoldDB" id="A0A2K0U807"/>
<evidence type="ECO:0000256" key="1">
    <source>
        <dbReference type="SAM" id="MobiDB-lite"/>
    </source>
</evidence>
<feature type="region of interest" description="Disordered" evidence="1">
    <location>
        <begin position="1"/>
        <end position="32"/>
    </location>
</feature>
<evidence type="ECO:0000313" key="3">
    <source>
        <dbReference type="Proteomes" id="UP000236290"/>
    </source>
</evidence>